<accession>A0A4R6TKT4</accession>
<protein>
    <submittedName>
        <fullName evidence="2">Uncharacterized protein DUF4252</fullName>
    </submittedName>
</protein>
<evidence type="ECO:0000313" key="2">
    <source>
        <dbReference type="EMBL" id="TDQ29462.1"/>
    </source>
</evidence>
<keyword evidence="3" id="KW-1185">Reference proteome</keyword>
<dbReference type="OrthoDB" id="705638at2"/>
<feature type="signal peptide" evidence="1">
    <location>
        <begin position="1"/>
        <end position="19"/>
    </location>
</feature>
<gene>
    <name evidence="2" type="ORF">CLV82_2920</name>
</gene>
<dbReference type="RefSeq" id="WP_133645030.1">
    <property type="nucleotide sequence ID" value="NZ_JBFIMA010000008.1"/>
</dbReference>
<reference evidence="2 3" key="1">
    <citation type="submission" date="2019-03" db="EMBL/GenBank/DDBJ databases">
        <title>Genomic Encyclopedia of Archaeal and Bacterial Type Strains, Phase II (KMG-II): from individual species to whole genera.</title>
        <authorList>
            <person name="Goeker M."/>
        </authorList>
    </citation>
    <scope>NUCLEOTIDE SEQUENCE [LARGE SCALE GENOMIC DNA]</scope>
    <source>
        <strain evidence="2 3">DSM 18435</strain>
    </source>
</reference>
<proteinExistence type="predicted"/>
<dbReference type="Pfam" id="PF14060">
    <property type="entry name" value="DUF4252"/>
    <property type="match status" value="1"/>
</dbReference>
<comment type="caution">
    <text evidence="2">The sequence shown here is derived from an EMBL/GenBank/DDBJ whole genome shotgun (WGS) entry which is preliminary data.</text>
</comment>
<sequence>MRKLVLVVMLAVAPLAMQAQSVFDRFEDIDGVTSVVVNKNMFNLLVKMDVDVDDPEAKEFMDIAKSLSGLKVFVTQSPKVSTDMKTTVDKYLKSSSLEELMRVKDKDANVKFYIKQGKDEDHVSELLMFVTGINNTGVKIEDREIETVLLSLTGDIDLTKIGALTKKMDLPQELNKAQKSNK</sequence>
<dbReference type="InterPro" id="IPR025348">
    <property type="entry name" value="DUF4252"/>
</dbReference>
<name>A0A4R6TKT4_9FLAO</name>
<dbReference type="Proteomes" id="UP000295468">
    <property type="component" value="Unassembled WGS sequence"/>
</dbReference>
<dbReference type="EMBL" id="SNYI01000003">
    <property type="protein sequence ID" value="TDQ29462.1"/>
    <property type="molecule type" value="Genomic_DNA"/>
</dbReference>
<keyword evidence="1" id="KW-0732">Signal</keyword>
<evidence type="ECO:0000256" key="1">
    <source>
        <dbReference type="SAM" id="SignalP"/>
    </source>
</evidence>
<evidence type="ECO:0000313" key="3">
    <source>
        <dbReference type="Proteomes" id="UP000295468"/>
    </source>
</evidence>
<dbReference type="AlphaFoldDB" id="A0A4R6TKT4"/>
<organism evidence="2 3">
    <name type="scientific">Zeaxanthinibacter enoshimensis</name>
    <dbReference type="NCBI Taxonomy" id="392009"/>
    <lineage>
        <taxon>Bacteria</taxon>
        <taxon>Pseudomonadati</taxon>
        <taxon>Bacteroidota</taxon>
        <taxon>Flavobacteriia</taxon>
        <taxon>Flavobacteriales</taxon>
        <taxon>Flavobacteriaceae</taxon>
        <taxon>Zeaxanthinibacter</taxon>
    </lineage>
</organism>
<feature type="chain" id="PRO_5020274752" evidence="1">
    <location>
        <begin position="20"/>
        <end position="182"/>
    </location>
</feature>